<feature type="transmembrane region" description="Helical" evidence="6">
    <location>
        <begin position="331"/>
        <end position="351"/>
    </location>
</feature>
<feature type="transmembrane region" description="Helical" evidence="6">
    <location>
        <begin position="274"/>
        <end position="295"/>
    </location>
</feature>
<feature type="transmembrane region" description="Helical" evidence="6">
    <location>
        <begin position="567"/>
        <end position="590"/>
    </location>
</feature>
<evidence type="ECO:0000256" key="1">
    <source>
        <dbReference type="ARBA" id="ARBA00004141"/>
    </source>
</evidence>
<evidence type="ECO:0000256" key="5">
    <source>
        <dbReference type="ARBA" id="ARBA00023136"/>
    </source>
</evidence>
<keyword evidence="7" id="KW-0732">Signal</keyword>
<feature type="chain" id="PRO_5043721663" description="Zinc transporter foi" evidence="7">
    <location>
        <begin position="22"/>
        <end position="662"/>
    </location>
</feature>
<name>A0AAW1UM65_9CUCU</name>
<comment type="caution">
    <text evidence="8">The sequence shown here is derived from an EMBL/GenBank/DDBJ whole genome shotgun (WGS) entry which is preliminary data.</text>
</comment>
<organism evidence="8 9">
    <name type="scientific">Henosepilachna vigintioctopunctata</name>
    <dbReference type="NCBI Taxonomy" id="420089"/>
    <lineage>
        <taxon>Eukaryota</taxon>
        <taxon>Metazoa</taxon>
        <taxon>Ecdysozoa</taxon>
        <taxon>Arthropoda</taxon>
        <taxon>Hexapoda</taxon>
        <taxon>Insecta</taxon>
        <taxon>Pterygota</taxon>
        <taxon>Neoptera</taxon>
        <taxon>Endopterygota</taxon>
        <taxon>Coleoptera</taxon>
        <taxon>Polyphaga</taxon>
        <taxon>Cucujiformia</taxon>
        <taxon>Coccinelloidea</taxon>
        <taxon>Coccinellidae</taxon>
        <taxon>Epilachninae</taxon>
        <taxon>Epilachnini</taxon>
        <taxon>Henosepilachna</taxon>
    </lineage>
</organism>
<dbReference type="GO" id="GO:0005886">
    <property type="term" value="C:plasma membrane"/>
    <property type="evidence" value="ECO:0007669"/>
    <property type="project" value="TreeGrafter"/>
</dbReference>
<dbReference type="PANTHER" id="PTHR12191:SF37">
    <property type="entry name" value="ZINC TRANSPORTER FOI"/>
    <property type="match status" value="1"/>
</dbReference>
<evidence type="ECO:0000313" key="8">
    <source>
        <dbReference type="EMBL" id="KAK9880499.1"/>
    </source>
</evidence>
<protein>
    <recommendedName>
        <fullName evidence="10">Zinc transporter foi</fullName>
    </recommendedName>
</protein>
<dbReference type="AlphaFoldDB" id="A0AAW1UM65"/>
<evidence type="ECO:0000256" key="4">
    <source>
        <dbReference type="ARBA" id="ARBA00022989"/>
    </source>
</evidence>
<comment type="similarity">
    <text evidence="2">Belongs to the ZIP transporter (TC 2.A.5) family.</text>
</comment>
<keyword evidence="3 6" id="KW-0812">Transmembrane</keyword>
<evidence type="ECO:0000256" key="2">
    <source>
        <dbReference type="ARBA" id="ARBA00006939"/>
    </source>
</evidence>
<feature type="signal peptide" evidence="7">
    <location>
        <begin position="1"/>
        <end position="21"/>
    </location>
</feature>
<evidence type="ECO:0000313" key="9">
    <source>
        <dbReference type="Proteomes" id="UP001431783"/>
    </source>
</evidence>
<dbReference type="EMBL" id="JARQZJ010000065">
    <property type="protein sequence ID" value="KAK9880499.1"/>
    <property type="molecule type" value="Genomic_DNA"/>
</dbReference>
<feature type="transmembrane region" description="Helical" evidence="6">
    <location>
        <begin position="596"/>
        <end position="615"/>
    </location>
</feature>
<dbReference type="GO" id="GO:0005385">
    <property type="term" value="F:zinc ion transmembrane transporter activity"/>
    <property type="evidence" value="ECO:0007669"/>
    <property type="project" value="TreeGrafter"/>
</dbReference>
<comment type="subcellular location">
    <subcellularLocation>
        <location evidence="1">Membrane</location>
        <topology evidence="1">Multi-pass membrane protein</topology>
    </subcellularLocation>
</comment>
<evidence type="ECO:0008006" key="10">
    <source>
        <dbReference type="Google" id="ProtNLM"/>
    </source>
</evidence>
<dbReference type="InterPro" id="IPR050799">
    <property type="entry name" value="ZIP_Transporter"/>
</dbReference>
<keyword evidence="5 6" id="KW-0472">Membrane</keyword>
<accession>A0AAW1UM65</accession>
<dbReference type="Proteomes" id="UP001431783">
    <property type="component" value="Unassembled WGS sequence"/>
</dbReference>
<evidence type="ECO:0000256" key="6">
    <source>
        <dbReference type="SAM" id="Phobius"/>
    </source>
</evidence>
<keyword evidence="9" id="KW-1185">Reference proteome</keyword>
<proteinExistence type="inferred from homology"/>
<sequence length="662" mass="73579">MASHILSVCIFCLICVTHTHCESHYAAKREMSYIYSNTKIENISEDSHKALPMKNAQVPPRVKLKSKSKLPAETDFNEQERSYEIVPNIVKTKFRNHNLNKRNSINNKNNDNVNMSKESYINKIFNKFGDGNTMTLEGFEKFIERLDLLQILSTKLDGMKNPHKETIDHRGKSNKTCVDSKYLFSDFNSGNLSHFDAKINESILHRACPAILYNLMVGHCNDDEQVHQAEIDNEDSPSSSVWIFSILAVIVTSACGVLALAIVPVMQKKFYKSLLQFLVALAVGTLAGDAFLHLLPHAMTNSHGHHSHNHHEELFVEGTNMYNHDENMWKGVVAMLGLTFFFVMERLILLIGKWRKGRHKKAEAHSHMKFLSSGLDDLNGANSTQCMDKYNSYPYCYRDILNHQIHGCPLESGKTTSAMLDDVDASEISCNKTKSSTVGKIEENQNLSGCLSENSCTEKNVMLPENTTKNENITIILRQHGTSHHGHSHSHGHVHAAPHNFSSVAWMVIMGDGLHNFTDGMAIGAAFSGSLAGGFSTAVAVFCHELPHELGDFAMLLKAGMSIKQALFYNLLSSVLSILGNVAGICLGNTEYASSWVFAAAAGMFIYIALVDMIPELSSSHEDESNLTQCCLHLSGLMIGFGIMTIIAMYEHDLKSIFKESA</sequence>
<dbReference type="GO" id="GO:0030003">
    <property type="term" value="P:intracellular monoatomic cation homeostasis"/>
    <property type="evidence" value="ECO:0007669"/>
    <property type="project" value="TreeGrafter"/>
</dbReference>
<dbReference type="InterPro" id="IPR003689">
    <property type="entry name" value="ZIP"/>
</dbReference>
<dbReference type="PANTHER" id="PTHR12191">
    <property type="entry name" value="SOLUTE CARRIER FAMILY 39"/>
    <property type="match status" value="1"/>
</dbReference>
<evidence type="ECO:0000256" key="7">
    <source>
        <dbReference type="SAM" id="SignalP"/>
    </source>
</evidence>
<keyword evidence="4 6" id="KW-1133">Transmembrane helix</keyword>
<dbReference type="Pfam" id="PF02535">
    <property type="entry name" value="Zip"/>
    <property type="match status" value="1"/>
</dbReference>
<feature type="transmembrane region" description="Helical" evidence="6">
    <location>
        <begin position="627"/>
        <end position="650"/>
    </location>
</feature>
<gene>
    <name evidence="8" type="ORF">WA026_011739</name>
</gene>
<dbReference type="GO" id="GO:0140410">
    <property type="term" value="F:monoatomic cation:bicarbonate symporter activity"/>
    <property type="evidence" value="ECO:0007669"/>
    <property type="project" value="TreeGrafter"/>
</dbReference>
<evidence type="ECO:0000256" key="3">
    <source>
        <dbReference type="ARBA" id="ARBA00022692"/>
    </source>
</evidence>
<reference evidence="8 9" key="1">
    <citation type="submission" date="2023-03" db="EMBL/GenBank/DDBJ databases">
        <title>Genome insight into feeding habits of ladybird beetles.</title>
        <authorList>
            <person name="Li H.-S."/>
            <person name="Huang Y.-H."/>
            <person name="Pang H."/>
        </authorList>
    </citation>
    <scope>NUCLEOTIDE SEQUENCE [LARGE SCALE GENOMIC DNA]</scope>
    <source>
        <strain evidence="8">SYSU_2023b</strain>
        <tissue evidence="8">Whole body</tissue>
    </source>
</reference>
<feature type="transmembrane region" description="Helical" evidence="6">
    <location>
        <begin position="241"/>
        <end position="262"/>
    </location>
</feature>
<dbReference type="GO" id="GO:0071578">
    <property type="term" value="P:zinc ion import across plasma membrane"/>
    <property type="evidence" value="ECO:0007669"/>
    <property type="project" value="TreeGrafter"/>
</dbReference>